<comment type="similarity">
    <text evidence="2 5">Belongs to the DegT/DnrJ/EryC1 family.</text>
</comment>
<dbReference type="InterPro" id="IPR015424">
    <property type="entry name" value="PyrdxlP-dep_Trfase"/>
</dbReference>
<evidence type="ECO:0000313" key="6">
    <source>
        <dbReference type="EMBL" id="RAV99756.1"/>
    </source>
</evidence>
<reference evidence="6 7" key="1">
    <citation type="submission" date="2018-06" db="EMBL/GenBank/DDBJ databases">
        <title>Chryseolinea flavus sp. nov., a member of the phylum Bacteroidetes isolated from soil.</title>
        <authorList>
            <person name="Li Y."/>
            <person name="Wang J."/>
        </authorList>
    </citation>
    <scope>NUCLEOTIDE SEQUENCE [LARGE SCALE GENOMIC DNA]</scope>
    <source>
        <strain evidence="6 7">SDU1-6</strain>
    </source>
</reference>
<dbReference type="SUPFAM" id="SSF53383">
    <property type="entry name" value="PLP-dependent transferases"/>
    <property type="match status" value="1"/>
</dbReference>
<comment type="caution">
    <text evidence="6">The sequence shown here is derived from an EMBL/GenBank/DDBJ whole genome shotgun (WGS) entry which is preliminary data.</text>
</comment>
<evidence type="ECO:0000256" key="4">
    <source>
        <dbReference type="PIRSR" id="PIRSR000390-2"/>
    </source>
</evidence>
<evidence type="ECO:0000256" key="5">
    <source>
        <dbReference type="RuleBase" id="RU004508"/>
    </source>
</evidence>
<dbReference type="RefSeq" id="WP_112748103.1">
    <property type="nucleotide sequence ID" value="NZ_QMFY01000009.1"/>
</dbReference>
<keyword evidence="1 4" id="KW-0663">Pyridoxal phosphate</keyword>
<dbReference type="Gene3D" id="3.90.1150.10">
    <property type="entry name" value="Aspartate Aminotransferase, domain 1"/>
    <property type="match status" value="1"/>
</dbReference>
<dbReference type="CDD" id="cd00616">
    <property type="entry name" value="AHBA_syn"/>
    <property type="match status" value="1"/>
</dbReference>
<organism evidence="6 7">
    <name type="scientific">Pseudochryseolinea flava</name>
    <dbReference type="NCBI Taxonomy" id="2059302"/>
    <lineage>
        <taxon>Bacteria</taxon>
        <taxon>Pseudomonadati</taxon>
        <taxon>Bacteroidota</taxon>
        <taxon>Cytophagia</taxon>
        <taxon>Cytophagales</taxon>
        <taxon>Fulvivirgaceae</taxon>
        <taxon>Pseudochryseolinea</taxon>
    </lineage>
</organism>
<name>A0A364Y0Y1_9BACT</name>
<dbReference type="EMBL" id="QMFY01000009">
    <property type="protein sequence ID" value="RAV99756.1"/>
    <property type="molecule type" value="Genomic_DNA"/>
</dbReference>
<sequence length="368" mass="41089">MKVPFNDLQKQYVSNKHNLDAAVSSAINEFNFIRGGAVQSFEDAFASMLGLKHCIATANGTDSIFLILKAFGIAAGDEVITPAWSWISSAETISLTGATPVFVDADPHYYTIDIERIEERITSKTKAIIVVHLYGQAADVSTLKDICDRRHLILIEDCAQAHLTAIAGKPVGTFGHAAAFSFYPTKNLGAYGDAGAVVSNDDAVAVKIRRLANHGALIKDDHLFEGINSRMDTLQAAILLAKLPSLETWNTKRFLNATRYIEQLRQLEHVTLPKVREATTHTFHLFVIKTRYHLRLQQWLMDRGVQSIIHYPKALPNLHAYQHLKYPPNAFPVASALQEEVLSLPIYPELTTDQIDYVCENIKEFFEK</sequence>
<dbReference type="PANTHER" id="PTHR30244:SF36">
    <property type="entry name" value="3-OXO-GLUCOSE-6-PHOSPHATE:GLUTAMATE AMINOTRANSFERASE"/>
    <property type="match status" value="1"/>
</dbReference>
<dbReference type="Pfam" id="PF01041">
    <property type="entry name" value="DegT_DnrJ_EryC1"/>
    <property type="match status" value="1"/>
</dbReference>
<protein>
    <submittedName>
        <fullName evidence="6">Erythromycin biosynthesis sensory transduction protein eryC1</fullName>
    </submittedName>
</protein>
<dbReference type="InterPro" id="IPR000653">
    <property type="entry name" value="DegT/StrS_aminotransferase"/>
</dbReference>
<gene>
    <name evidence="6" type="ORF">DQQ10_17065</name>
</gene>
<dbReference type="OrthoDB" id="9804264at2"/>
<dbReference type="GO" id="GO:0030170">
    <property type="term" value="F:pyridoxal phosphate binding"/>
    <property type="evidence" value="ECO:0007669"/>
    <property type="project" value="TreeGrafter"/>
</dbReference>
<dbReference type="GO" id="GO:0000271">
    <property type="term" value="P:polysaccharide biosynthetic process"/>
    <property type="evidence" value="ECO:0007669"/>
    <property type="project" value="TreeGrafter"/>
</dbReference>
<dbReference type="GO" id="GO:0008483">
    <property type="term" value="F:transaminase activity"/>
    <property type="evidence" value="ECO:0007669"/>
    <property type="project" value="TreeGrafter"/>
</dbReference>
<dbReference type="InterPro" id="IPR015421">
    <property type="entry name" value="PyrdxlP-dep_Trfase_major"/>
</dbReference>
<evidence type="ECO:0000256" key="2">
    <source>
        <dbReference type="ARBA" id="ARBA00037999"/>
    </source>
</evidence>
<keyword evidence="7" id="KW-1185">Reference proteome</keyword>
<dbReference type="Gene3D" id="3.40.640.10">
    <property type="entry name" value="Type I PLP-dependent aspartate aminotransferase-like (Major domain)"/>
    <property type="match status" value="1"/>
</dbReference>
<dbReference type="PANTHER" id="PTHR30244">
    <property type="entry name" value="TRANSAMINASE"/>
    <property type="match status" value="1"/>
</dbReference>
<dbReference type="InterPro" id="IPR015422">
    <property type="entry name" value="PyrdxlP-dep_Trfase_small"/>
</dbReference>
<proteinExistence type="inferred from homology"/>
<evidence type="ECO:0000313" key="7">
    <source>
        <dbReference type="Proteomes" id="UP000251889"/>
    </source>
</evidence>
<dbReference type="PIRSF" id="PIRSF000390">
    <property type="entry name" value="PLP_StrS"/>
    <property type="match status" value="1"/>
</dbReference>
<feature type="active site" description="Proton acceptor" evidence="3">
    <location>
        <position position="186"/>
    </location>
</feature>
<dbReference type="Proteomes" id="UP000251889">
    <property type="component" value="Unassembled WGS sequence"/>
</dbReference>
<evidence type="ECO:0000256" key="1">
    <source>
        <dbReference type="ARBA" id="ARBA00022898"/>
    </source>
</evidence>
<dbReference type="AlphaFoldDB" id="A0A364Y0Y1"/>
<evidence type="ECO:0000256" key="3">
    <source>
        <dbReference type="PIRSR" id="PIRSR000390-1"/>
    </source>
</evidence>
<accession>A0A364Y0Y1</accession>
<feature type="modified residue" description="N6-(pyridoxal phosphate)lysine" evidence="4">
    <location>
        <position position="186"/>
    </location>
</feature>